<protein>
    <recommendedName>
        <fullName evidence="3">Fibronectin type-III domain-containing protein</fullName>
    </recommendedName>
</protein>
<dbReference type="InterPro" id="IPR003961">
    <property type="entry name" value="FN3_dom"/>
</dbReference>
<feature type="chain" id="PRO_5037287613" description="Fibronectin type-III domain-containing protein" evidence="2">
    <location>
        <begin position="22"/>
        <end position="592"/>
    </location>
</feature>
<dbReference type="InterPro" id="IPR008963">
    <property type="entry name" value="Purple_acid_Pase-like_N"/>
</dbReference>
<keyword evidence="1 2" id="KW-0732">Signal</keyword>
<feature type="signal peptide" evidence="2">
    <location>
        <begin position="1"/>
        <end position="21"/>
    </location>
</feature>
<dbReference type="GO" id="GO:0046872">
    <property type="term" value="F:metal ion binding"/>
    <property type="evidence" value="ECO:0007669"/>
    <property type="project" value="InterPro"/>
</dbReference>
<dbReference type="Pfam" id="PF00149">
    <property type="entry name" value="Metallophos"/>
    <property type="match status" value="1"/>
</dbReference>
<name>A0A916NAS0_9BACT</name>
<comment type="caution">
    <text evidence="4">The sequence shown here is derived from an EMBL/GenBank/DDBJ whole genome shotgun (WGS) entry which is preliminary data.</text>
</comment>
<evidence type="ECO:0000256" key="2">
    <source>
        <dbReference type="SAM" id="SignalP"/>
    </source>
</evidence>
<dbReference type="SUPFAM" id="SSF56300">
    <property type="entry name" value="Metallo-dependent phosphatases"/>
    <property type="match status" value="1"/>
</dbReference>
<dbReference type="EMBL" id="CAJRAF010000001">
    <property type="protein sequence ID" value="CAG4989703.1"/>
    <property type="molecule type" value="Genomic_DNA"/>
</dbReference>
<evidence type="ECO:0000313" key="5">
    <source>
        <dbReference type="Proteomes" id="UP000680038"/>
    </source>
</evidence>
<dbReference type="Proteomes" id="UP000680038">
    <property type="component" value="Unassembled WGS sequence"/>
</dbReference>
<dbReference type="InterPro" id="IPR004843">
    <property type="entry name" value="Calcineurin-like_PHP"/>
</dbReference>
<dbReference type="RefSeq" id="WP_215237130.1">
    <property type="nucleotide sequence ID" value="NZ_CAJRAF010000001.1"/>
</dbReference>
<dbReference type="InterPro" id="IPR015914">
    <property type="entry name" value="PAPs_N"/>
</dbReference>
<accession>A0A916NAS0</accession>
<keyword evidence="5" id="KW-1185">Reference proteome</keyword>
<dbReference type="Gene3D" id="2.60.40.380">
    <property type="entry name" value="Purple acid phosphatase-like, N-terminal"/>
    <property type="match status" value="1"/>
</dbReference>
<dbReference type="PANTHER" id="PTHR22953">
    <property type="entry name" value="ACID PHOSPHATASE RELATED"/>
    <property type="match status" value="1"/>
</dbReference>
<dbReference type="AlphaFoldDB" id="A0A916NAS0"/>
<gene>
    <name evidence="4" type="ORF">DYBT9275_00350</name>
</gene>
<dbReference type="SUPFAM" id="SSF49363">
    <property type="entry name" value="Purple acid phosphatase, N-terminal domain"/>
    <property type="match status" value="1"/>
</dbReference>
<evidence type="ECO:0000259" key="3">
    <source>
        <dbReference type="SMART" id="SM00060"/>
    </source>
</evidence>
<dbReference type="GO" id="GO:0003993">
    <property type="term" value="F:acid phosphatase activity"/>
    <property type="evidence" value="ECO:0007669"/>
    <property type="project" value="InterPro"/>
</dbReference>
<sequence length="592" mass="67970">MKLLKTLLFAALILMMMPGCKSSKDTSDRSVKNVIDEAVTKFYAELKPEQLDTLRENYILQSLSGEDKDILATKFLSFETNVPVTVSLMRHIDQKVIPFWIAESGFKKTDMIVKNEEYTYEVWQKNFDSGKVGLGINGFDKHREVYFISVAPQKQTDSLKITNVFPTQYNQITMKVGAFTYHDWDSLILTEVPESLNGQVLFTTVRGRAREAHLVQAFRKTNTPSSAVPDQILQTWSGDPKTSVDIQWRTSTAVAEGVIKYWQPQTKDTLTKDARVYKMEDRLLQNDRYVHRFTAKVTGLQPGVLYQYKVGSKTGGWSGIATFKTEPASQEPFTFIWFGDTHYSPIWGDMAQKAFKRHPETAFFSIAGDLVSTGLHRNEWDELWKNSGNVFNYKPLMPVPGNHDSQDGLGAWMYQEMFSFPENGPAGLPREMTYSFTYGNALYLMIDATLPVPAQTAWIEEKLKNTTATWKFVMFHFPPYNFVEPYDEIMKEWGTLFDKYHVDMVMNGHMHYYLRTKPMFNKKAVSDPSKGTIYTMSISIPGKQDEWPEEDYAVVRYPDGPLYQHISINGNTLSYKCYDPEGKVKDELVIKK</sequence>
<dbReference type="InterPro" id="IPR039331">
    <property type="entry name" value="PAPs-like"/>
</dbReference>
<organism evidence="4 5">
    <name type="scientific">Dyadobacter helix</name>
    <dbReference type="NCBI Taxonomy" id="2822344"/>
    <lineage>
        <taxon>Bacteria</taxon>
        <taxon>Pseudomonadati</taxon>
        <taxon>Bacteroidota</taxon>
        <taxon>Cytophagia</taxon>
        <taxon>Cytophagales</taxon>
        <taxon>Spirosomataceae</taxon>
        <taxon>Dyadobacter</taxon>
    </lineage>
</organism>
<evidence type="ECO:0000256" key="1">
    <source>
        <dbReference type="ARBA" id="ARBA00022729"/>
    </source>
</evidence>
<reference evidence="4" key="1">
    <citation type="submission" date="2021-04" db="EMBL/GenBank/DDBJ databases">
        <authorList>
            <person name="Rodrigo-Torres L."/>
            <person name="Arahal R. D."/>
            <person name="Lucena T."/>
        </authorList>
    </citation>
    <scope>NUCLEOTIDE SEQUENCE</scope>
    <source>
        <strain evidence="4">CECT 9275</strain>
    </source>
</reference>
<feature type="domain" description="Fibronectin type-III" evidence="3">
    <location>
        <begin position="225"/>
        <end position="318"/>
    </location>
</feature>
<dbReference type="PANTHER" id="PTHR22953:SF153">
    <property type="entry name" value="PURPLE ACID PHOSPHATASE"/>
    <property type="match status" value="1"/>
</dbReference>
<evidence type="ECO:0000313" key="4">
    <source>
        <dbReference type="EMBL" id="CAG4989703.1"/>
    </source>
</evidence>
<dbReference type="InterPro" id="IPR029052">
    <property type="entry name" value="Metallo-depent_PP-like"/>
</dbReference>
<dbReference type="Pfam" id="PF16656">
    <property type="entry name" value="Pur_ac_phosph_N"/>
    <property type="match status" value="1"/>
</dbReference>
<dbReference type="SMART" id="SM00060">
    <property type="entry name" value="FN3"/>
    <property type="match status" value="1"/>
</dbReference>
<dbReference type="Gene3D" id="3.60.21.10">
    <property type="match status" value="1"/>
</dbReference>
<proteinExistence type="predicted"/>